<dbReference type="PANTHER" id="PTHR42745:SF1">
    <property type="entry name" value="ARABINOSE 5-PHOSPHATE ISOMERASE KDSD"/>
    <property type="match status" value="1"/>
</dbReference>
<dbReference type="GO" id="GO:0016853">
    <property type="term" value="F:isomerase activity"/>
    <property type="evidence" value="ECO:0007669"/>
    <property type="project" value="UniProtKB-KW"/>
</dbReference>
<keyword evidence="3" id="KW-0413">Isomerase</keyword>
<dbReference type="PROSITE" id="PS51371">
    <property type="entry name" value="CBS"/>
    <property type="match status" value="2"/>
</dbReference>
<proteinExistence type="predicted"/>
<evidence type="ECO:0000313" key="3">
    <source>
        <dbReference type="EMBL" id="ASY12788.1"/>
    </source>
</evidence>
<feature type="domain" description="CBS" evidence="2">
    <location>
        <begin position="11"/>
        <end position="70"/>
    </location>
</feature>
<organism evidence="3 4">
    <name type="scientific">Candidatus Nanopelagicus hibericus</name>
    <dbReference type="NCBI Taxonomy" id="1884915"/>
    <lineage>
        <taxon>Bacteria</taxon>
        <taxon>Bacillati</taxon>
        <taxon>Actinomycetota</taxon>
        <taxon>Actinomycetes</taxon>
        <taxon>Candidatus Nanopelagicales</taxon>
        <taxon>Candidatus Nanopelagicaceae</taxon>
        <taxon>Candidatus Nanopelagicus</taxon>
    </lineage>
</organism>
<dbReference type="SUPFAM" id="SSF54631">
    <property type="entry name" value="CBS-domain pair"/>
    <property type="match status" value="1"/>
</dbReference>
<dbReference type="EMBL" id="CP016771">
    <property type="protein sequence ID" value="ASY12788.1"/>
    <property type="molecule type" value="Genomic_DNA"/>
</dbReference>
<dbReference type="SMART" id="SM00116">
    <property type="entry name" value="CBS"/>
    <property type="match status" value="2"/>
</dbReference>
<keyword evidence="4" id="KW-1185">Reference proteome</keyword>
<dbReference type="Gene3D" id="3.10.580.10">
    <property type="entry name" value="CBS-domain"/>
    <property type="match status" value="1"/>
</dbReference>
<dbReference type="OrthoDB" id="9814210at2"/>
<feature type="domain" description="CBS" evidence="2">
    <location>
        <begin position="82"/>
        <end position="128"/>
    </location>
</feature>
<dbReference type="KEGG" id="nhi:B1s21160_00120"/>
<accession>A0A249K7M3</accession>
<reference evidence="3 4" key="1">
    <citation type="submission" date="2016-07" db="EMBL/GenBank/DDBJ databases">
        <title>High microdiversification within the ubiquitous acI lineage of Actinobacteria.</title>
        <authorList>
            <person name="Neuenschwander S.M."/>
            <person name="Salcher M."/>
            <person name="Ghai R."/>
            <person name="Pernthaler J."/>
        </authorList>
    </citation>
    <scope>NUCLEOTIDE SEQUENCE [LARGE SCALE GENOMIC DNA]</scope>
    <source>
        <strain evidence="3">MMS-21-160</strain>
    </source>
</reference>
<dbReference type="InterPro" id="IPR046342">
    <property type="entry name" value="CBS_dom_sf"/>
</dbReference>
<evidence type="ECO:0000256" key="1">
    <source>
        <dbReference type="PROSITE-ProRule" id="PRU00703"/>
    </source>
</evidence>
<evidence type="ECO:0000259" key="2">
    <source>
        <dbReference type="PROSITE" id="PS51371"/>
    </source>
</evidence>
<keyword evidence="1" id="KW-0129">CBS domain</keyword>
<dbReference type="AlphaFoldDB" id="A0A249K7M3"/>
<dbReference type="PANTHER" id="PTHR42745">
    <property type="match status" value="1"/>
</dbReference>
<dbReference type="InterPro" id="IPR000644">
    <property type="entry name" value="CBS_dom"/>
</dbReference>
<protein>
    <submittedName>
        <fullName evidence="3">Arabinose-5-phosphate isomerase</fullName>
    </submittedName>
</protein>
<dbReference type="Proteomes" id="UP000217171">
    <property type="component" value="Chromosome"/>
</dbReference>
<name>A0A249K7M3_9ACTN</name>
<dbReference type="RefSeq" id="WP_095671895.1">
    <property type="nucleotide sequence ID" value="NZ_CP016771.1"/>
</dbReference>
<dbReference type="InterPro" id="IPR050986">
    <property type="entry name" value="GutQ/KpsF_isomerases"/>
</dbReference>
<sequence length="128" mass="14184">MSTNEIVSSRMIKINSFPILDENVSLKSALDSMSKYSLGVACFVNKQNQFVGILTDGDLRRLILNKQSPLPALLITSAIEFGTRSPKNIKENDTISKAIALMDESRIWDLPVLNELGNVVGLLNRHNL</sequence>
<gene>
    <name evidence="3" type="ORF">B1s21160_00120</name>
</gene>
<evidence type="ECO:0000313" key="4">
    <source>
        <dbReference type="Proteomes" id="UP000217171"/>
    </source>
</evidence>
<dbReference type="Pfam" id="PF00571">
    <property type="entry name" value="CBS"/>
    <property type="match status" value="2"/>
</dbReference>